<feature type="non-terminal residue" evidence="1">
    <location>
        <position position="1"/>
    </location>
</feature>
<dbReference type="AlphaFoldDB" id="A0A060CC66"/>
<accession>A0A060CC66</accession>
<proteinExistence type="predicted"/>
<evidence type="ECO:0000313" key="1">
    <source>
        <dbReference type="EMBL" id="AIA94268.1"/>
    </source>
</evidence>
<feature type="non-terminal residue" evidence="1">
    <location>
        <position position="150"/>
    </location>
</feature>
<sequence length="150" mass="15663">VLTDSTEADSTTYSDYTWSRLKGADGTNGTDGVQGPAGTDGKTTYVHFAYANSSDGSTDFSVTYFDDAEYIGTLTDETEADSTTYSDYTWSRLKGDTGATGADGAAGKDGVGISSTVVTYQLGTSGTTTPTGTWTSAVPTLVKGEYLWTK</sequence>
<protein>
    <submittedName>
        <fullName evidence="1">CAZy families GH73 protein</fullName>
    </submittedName>
</protein>
<name>A0A060CC66_9STRE</name>
<dbReference type="EMBL" id="KF126916">
    <property type="protein sequence ID" value="AIA94268.1"/>
    <property type="molecule type" value="Genomic_DNA"/>
</dbReference>
<reference evidence="1" key="1">
    <citation type="journal article" date="2013" name="Environ. Microbiol.">
        <title>Seasonally variable intestinal metagenomes of the red palm weevil (Rhynchophorus ferrugineus).</title>
        <authorList>
            <person name="Jia S."/>
            <person name="Zhang X."/>
            <person name="Zhang G."/>
            <person name="Yin A."/>
            <person name="Zhang S."/>
            <person name="Li F."/>
            <person name="Wang L."/>
            <person name="Zhao D."/>
            <person name="Yun Q."/>
            <person name="Tala"/>
            <person name="Wang J."/>
            <person name="Sun G."/>
            <person name="Baabdullah M."/>
            <person name="Yu X."/>
            <person name="Hu S."/>
            <person name="Al-Mssallem I.S."/>
            <person name="Yu J."/>
        </authorList>
    </citation>
    <scope>NUCLEOTIDE SEQUENCE</scope>
</reference>
<organism evidence="1">
    <name type="scientific">uncultured Streptococcus sp</name>
    <dbReference type="NCBI Taxonomy" id="83427"/>
    <lineage>
        <taxon>Bacteria</taxon>
        <taxon>Bacillati</taxon>
        <taxon>Bacillota</taxon>
        <taxon>Bacilli</taxon>
        <taxon>Lactobacillales</taxon>
        <taxon>Streptococcaceae</taxon>
        <taxon>Streptococcus</taxon>
        <taxon>environmental samples</taxon>
    </lineage>
</organism>